<reference evidence="1" key="1">
    <citation type="journal article" date="2018" name="Nat. Genet.">
        <title>Extensive intraspecific gene order and gene structural variations between Mo17 and other maize genomes.</title>
        <authorList>
            <person name="Sun S."/>
            <person name="Zhou Y."/>
            <person name="Chen J."/>
            <person name="Shi J."/>
            <person name="Zhao H."/>
            <person name="Zhao H."/>
            <person name="Song W."/>
            <person name="Zhang M."/>
            <person name="Cui Y."/>
            <person name="Dong X."/>
            <person name="Liu H."/>
            <person name="Ma X."/>
            <person name="Jiao Y."/>
            <person name="Wang B."/>
            <person name="Wei X."/>
            <person name="Stein J.C."/>
            <person name="Glaubitz J.C."/>
            <person name="Lu F."/>
            <person name="Yu G."/>
            <person name="Liang C."/>
            <person name="Fengler K."/>
            <person name="Li B."/>
            <person name="Rafalski A."/>
            <person name="Schnable P.S."/>
            <person name="Ware D.H."/>
            <person name="Buckler E.S."/>
            <person name="Lai J."/>
        </authorList>
    </citation>
    <scope>NUCLEOTIDE SEQUENCE [LARGE SCALE GENOMIC DNA]</scope>
    <source>
        <tissue evidence="1">Seedling</tissue>
    </source>
</reference>
<proteinExistence type="predicted"/>
<dbReference type="Proteomes" id="UP000251960">
    <property type="component" value="Chromosome 10"/>
</dbReference>
<name>A0A3L6G7A4_MAIZE</name>
<dbReference type="PANTHER" id="PTHR10492">
    <property type="match status" value="1"/>
</dbReference>
<dbReference type="EMBL" id="NCVQ01000002">
    <property type="protein sequence ID" value="PWZ44464.1"/>
    <property type="molecule type" value="Genomic_DNA"/>
</dbReference>
<evidence type="ECO:0000313" key="1">
    <source>
        <dbReference type="EMBL" id="PWZ44464.1"/>
    </source>
</evidence>
<protein>
    <submittedName>
        <fullName evidence="1">Uncharacterized protein</fullName>
    </submittedName>
</protein>
<comment type="caution">
    <text evidence="1">The sequence shown here is derived from an EMBL/GenBank/DDBJ whole genome shotgun (WGS) entry which is preliminary data.</text>
</comment>
<dbReference type="AlphaFoldDB" id="A0A3L6G7A4"/>
<organism evidence="1">
    <name type="scientific">Zea mays</name>
    <name type="common">Maize</name>
    <dbReference type="NCBI Taxonomy" id="4577"/>
    <lineage>
        <taxon>Eukaryota</taxon>
        <taxon>Viridiplantae</taxon>
        <taxon>Streptophyta</taxon>
        <taxon>Embryophyta</taxon>
        <taxon>Tracheophyta</taxon>
        <taxon>Spermatophyta</taxon>
        <taxon>Magnoliopsida</taxon>
        <taxon>Liliopsida</taxon>
        <taxon>Poales</taxon>
        <taxon>Poaceae</taxon>
        <taxon>PACMAD clade</taxon>
        <taxon>Panicoideae</taxon>
        <taxon>Andropogonodae</taxon>
        <taxon>Andropogoneae</taxon>
        <taxon>Tripsacinae</taxon>
        <taxon>Zea</taxon>
    </lineage>
</organism>
<dbReference type="PANTHER" id="PTHR10492:SF90">
    <property type="entry name" value="ATP-DEPENDENT DNA HELICASE"/>
    <property type="match status" value="1"/>
</dbReference>
<accession>A0A3L6G7A4</accession>
<gene>
    <name evidence="1" type="ORF">Zm00014a_002808</name>
</gene>
<sequence>MPQGDKTACIVKKVYEDLQTNYMDLQYLKDRAILTPTNDVVDSINDYIVSLIPEQAKEYLSCDK</sequence>